<accession>A0A6I9SJ88</accession>
<evidence type="ECO:0000256" key="2">
    <source>
        <dbReference type="SAM" id="MobiDB-lite"/>
    </source>
</evidence>
<evidence type="ECO:0000313" key="5">
    <source>
        <dbReference type="RefSeq" id="XP_011069569.1"/>
    </source>
</evidence>
<feature type="compositionally biased region" description="Acidic residues" evidence="2">
    <location>
        <begin position="386"/>
        <end position="404"/>
    </location>
</feature>
<dbReference type="InterPro" id="IPR018034">
    <property type="entry name" value="Kri1"/>
</dbReference>
<feature type="compositionally biased region" description="Basic and acidic residues" evidence="2">
    <location>
        <begin position="33"/>
        <end position="51"/>
    </location>
</feature>
<dbReference type="AlphaFoldDB" id="A0A6I9SJ88"/>
<name>A0A6I9SJ88_SESIN</name>
<feature type="region of interest" description="Disordered" evidence="2">
    <location>
        <begin position="352"/>
        <end position="431"/>
    </location>
</feature>
<evidence type="ECO:0000259" key="3">
    <source>
        <dbReference type="Pfam" id="PF12936"/>
    </source>
</evidence>
<feature type="compositionally biased region" description="Acidic residues" evidence="2">
    <location>
        <begin position="254"/>
        <end position="267"/>
    </location>
</feature>
<feature type="region of interest" description="Disordered" evidence="2">
    <location>
        <begin position="282"/>
        <end position="321"/>
    </location>
</feature>
<feature type="region of interest" description="Disordered" evidence="2">
    <location>
        <begin position="556"/>
        <end position="646"/>
    </location>
</feature>
<dbReference type="GO" id="GO:0005730">
    <property type="term" value="C:nucleolus"/>
    <property type="evidence" value="ECO:0007669"/>
    <property type="project" value="TreeGrafter"/>
</dbReference>
<organism evidence="4 5">
    <name type="scientific">Sesamum indicum</name>
    <name type="common">Oriental sesame</name>
    <name type="synonym">Sesamum orientale</name>
    <dbReference type="NCBI Taxonomy" id="4182"/>
    <lineage>
        <taxon>Eukaryota</taxon>
        <taxon>Viridiplantae</taxon>
        <taxon>Streptophyta</taxon>
        <taxon>Embryophyta</taxon>
        <taxon>Tracheophyta</taxon>
        <taxon>Spermatophyta</taxon>
        <taxon>Magnoliopsida</taxon>
        <taxon>eudicotyledons</taxon>
        <taxon>Gunneridae</taxon>
        <taxon>Pentapetalae</taxon>
        <taxon>asterids</taxon>
        <taxon>lamiids</taxon>
        <taxon>Lamiales</taxon>
        <taxon>Pedaliaceae</taxon>
        <taxon>Sesamum</taxon>
    </lineage>
</organism>
<dbReference type="InterPro" id="IPR024626">
    <property type="entry name" value="Kri1-like_C"/>
</dbReference>
<dbReference type="GeneID" id="105155393"/>
<dbReference type="GO" id="GO:0000447">
    <property type="term" value="P:endonucleolytic cleavage in ITS1 to separate SSU-rRNA from 5.8S rRNA and LSU-rRNA from tricistronic rRNA transcript (SSU-rRNA, 5.8S rRNA, LSU-rRNA)"/>
    <property type="evidence" value="ECO:0007669"/>
    <property type="project" value="TreeGrafter"/>
</dbReference>
<dbReference type="KEGG" id="sind:105155393"/>
<feature type="compositionally biased region" description="Acidic residues" evidence="2">
    <location>
        <begin position="448"/>
        <end position="462"/>
    </location>
</feature>
<dbReference type="InParanoid" id="A0A6I9SJ88"/>
<sequence>MGRLKLFDEDGDAPGDDLSKIEINREFAKRYEHNKKREELQRYEELKKQGRVDASSSDSEGSSSEEDEELIKPSKRTDVEFFDALIKVKNQDPILRNKDAKLFNSDSDSEDTSDNASEEKGNREKKKKPMYLKDVVSKHLIEAGPEFDDQVMENENNDEIGNKVKSYSEEQEELRREFLKAVEEEEDKEEGDLLRVKNSGGKEEEDEEVVEIGGKLDEYFGEDGKLDEDMMFLKDYFRNRMWIDDEKSKHRGDEEIEFSEDEEEIERQEDYEREYNFRFEENAGDRVMGHSRKVEGSVRKKDNARKSQRERKEERMAQAEFERKEELKRLKNLKKKEINEKLEKIREVAGIGKDGSGFLDEDDLEEDFDPEEYDRKMNEAFGDGYYEAEDMDPEFGSDRDEDEVGLEKPGFDKEDELLGLPKGWDEVNESGEGFMSARQRILKNRVADEDEKDISEDGDEEPKEGKRKRKRKRSEVEKAVREQLMEEYYKLDYEDTIGDLKTRFKYKPVKAKRYGLTPEEVLMMDDKDLNQYVSLKKLAPYREKEWKVPRIKTIQLKQQTKKSHNGDTSISINKDRKKIRGDDKATSEVINAVETEKSDPAQSDGDASNLSRRSKRRRRQAELKLSRSRLMAYGKIPSKSKSNNQK</sequence>
<dbReference type="Proteomes" id="UP000504604">
    <property type="component" value="Linkage group LG2"/>
</dbReference>
<dbReference type="Gramene" id="SIN_1013197.t">
    <property type="protein sequence ID" value="SIN_1013197.t.cds1"/>
    <property type="gene ID" value="SIN_1013197"/>
</dbReference>
<dbReference type="PANTHER" id="PTHR14490">
    <property type="entry name" value="ZINC FINGER, ZZ TYPE"/>
    <property type="match status" value="1"/>
</dbReference>
<feature type="region of interest" description="Disordered" evidence="2">
    <location>
        <begin position="33"/>
        <end position="74"/>
    </location>
</feature>
<proteinExistence type="inferred from homology"/>
<dbReference type="GO" id="GO:0030686">
    <property type="term" value="C:90S preribosome"/>
    <property type="evidence" value="ECO:0007669"/>
    <property type="project" value="TreeGrafter"/>
</dbReference>
<feature type="region of interest" description="Disordered" evidence="2">
    <location>
        <begin position="96"/>
        <end position="129"/>
    </location>
</feature>
<dbReference type="PANTHER" id="PTHR14490:SF5">
    <property type="entry name" value="PROTEIN KRI1 HOMOLOG"/>
    <property type="match status" value="1"/>
</dbReference>
<evidence type="ECO:0000313" key="4">
    <source>
        <dbReference type="Proteomes" id="UP000504604"/>
    </source>
</evidence>
<dbReference type="Pfam" id="PF05178">
    <property type="entry name" value="Kri1"/>
    <property type="match status" value="1"/>
</dbReference>
<feature type="compositionally biased region" description="Acidic residues" evidence="2">
    <location>
        <begin position="359"/>
        <end position="372"/>
    </location>
</feature>
<dbReference type="Pfam" id="PF12936">
    <property type="entry name" value="Kri1_C"/>
    <property type="match status" value="1"/>
</dbReference>
<evidence type="ECO:0000256" key="1">
    <source>
        <dbReference type="ARBA" id="ARBA00007473"/>
    </source>
</evidence>
<reference evidence="5" key="1">
    <citation type="submission" date="2025-08" db="UniProtKB">
        <authorList>
            <consortium name="RefSeq"/>
        </authorList>
    </citation>
    <scope>IDENTIFICATION</scope>
</reference>
<gene>
    <name evidence="5" type="primary">LOC105155393</name>
</gene>
<feature type="region of interest" description="Disordered" evidence="2">
    <location>
        <begin position="248"/>
        <end position="269"/>
    </location>
</feature>
<dbReference type="RefSeq" id="XP_011069569.1">
    <property type="nucleotide sequence ID" value="XM_011071267.2"/>
</dbReference>
<feature type="domain" description="Kri1-like C-terminal" evidence="3">
    <location>
        <begin position="482"/>
        <end position="563"/>
    </location>
</feature>
<feature type="region of interest" description="Disordered" evidence="2">
    <location>
        <begin position="445"/>
        <end position="477"/>
    </location>
</feature>
<dbReference type="FunCoup" id="A0A6I9SJ88">
    <property type="interactions" value="2163"/>
</dbReference>
<feature type="region of interest" description="Disordered" evidence="2">
    <location>
        <begin position="182"/>
        <end position="210"/>
    </location>
</feature>
<protein>
    <submittedName>
        <fullName evidence="5">Protein KRI1 homolog</fullName>
    </submittedName>
</protein>
<dbReference type="OrthoDB" id="10252032at2759"/>
<feature type="region of interest" description="Disordered" evidence="2">
    <location>
        <begin position="144"/>
        <end position="168"/>
    </location>
</feature>
<comment type="similarity">
    <text evidence="1">Belongs to the KRI1 family.</text>
</comment>
<feature type="compositionally biased region" description="Acidic residues" evidence="2">
    <location>
        <begin position="145"/>
        <end position="158"/>
    </location>
</feature>
<keyword evidence="4" id="KW-1185">Reference proteome</keyword>